<sequence length="122" mass="14670">MDKYNLDYVFWRYAPNYFVVILSPKTKFKNKLEIKIYVSKNGGQSFNKWKPQYNDERIFSDDFRPIKNVLLGISMLNNTFFYADTELKIFSIHKYEKDEMIIPSHYDSSHVMKIIEIKSVSY</sequence>
<protein>
    <recommendedName>
        <fullName evidence="3">Sortilin N-terminal domain-containing protein</fullName>
    </recommendedName>
</protein>
<comment type="caution">
    <text evidence="1">The sequence shown here is derived from an EMBL/GenBank/DDBJ whole genome shotgun (WGS) entry which is preliminary data.</text>
</comment>
<keyword evidence="2" id="KW-1185">Reference proteome</keyword>
<organism evidence="1 2">
    <name type="scientific">Thelohanellus kitauei</name>
    <name type="common">Myxosporean</name>
    <dbReference type="NCBI Taxonomy" id="669202"/>
    <lineage>
        <taxon>Eukaryota</taxon>
        <taxon>Metazoa</taxon>
        <taxon>Cnidaria</taxon>
        <taxon>Myxozoa</taxon>
        <taxon>Myxosporea</taxon>
        <taxon>Bivalvulida</taxon>
        <taxon>Platysporina</taxon>
        <taxon>Myxobolidae</taxon>
        <taxon>Thelohanellus</taxon>
    </lineage>
</organism>
<evidence type="ECO:0000313" key="2">
    <source>
        <dbReference type="Proteomes" id="UP000031668"/>
    </source>
</evidence>
<reference evidence="1 2" key="1">
    <citation type="journal article" date="2014" name="Genome Biol. Evol.">
        <title>The genome of the myxosporean Thelohanellus kitauei shows adaptations to nutrient acquisition within its fish host.</title>
        <authorList>
            <person name="Yang Y."/>
            <person name="Xiong J."/>
            <person name="Zhou Z."/>
            <person name="Huo F."/>
            <person name="Miao W."/>
            <person name="Ran C."/>
            <person name="Liu Y."/>
            <person name="Zhang J."/>
            <person name="Feng J."/>
            <person name="Wang M."/>
            <person name="Wang M."/>
            <person name="Wang L."/>
            <person name="Yao B."/>
        </authorList>
    </citation>
    <scope>NUCLEOTIDE SEQUENCE [LARGE SCALE GENOMIC DNA]</scope>
    <source>
        <strain evidence="1">Wuqing</strain>
    </source>
</reference>
<dbReference type="EMBL" id="JWZT01003593">
    <property type="protein sequence ID" value="KII66231.1"/>
    <property type="molecule type" value="Genomic_DNA"/>
</dbReference>
<evidence type="ECO:0008006" key="3">
    <source>
        <dbReference type="Google" id="ProtNLM"/>
    </source>
</evidence>
<gene>
    <name evidence="1" type="ORF">RF11_14753</name>
</gene>
<accession>A0A0C2MGD6</accession>
<dbReference type="AlphaFoldDB" id="A0A0C2MGD6"/>
<dbReference type="Proteomes" id="UP000031668">
    <property type="component" value="Unassembled WGS sequence"/>
</dbReference>
<evidence type="ECO:0000313" key="1">
    <source>
        <dbReference type="EMBL" id="KII66231.1"/>
    </source>
</evidence>
<proteinExistence type="predicted"/>
<name>A0A0C2MGD6_THEKT</name>